<evidence type="ECO:0000256" key="1">
    <source>
        <dbReference type="ARBA" id="ARBA00005189"/>
    </source>
</evidence>
<organism evidence="13 14">
    <name type="scientific">Oceanicoccus sagamiensis</name>
    <dbReference type="NCBI Taxonomy" id="716816"/>
    <lineage>
        <taxon>Bacteria</taxon>
        <taxon>Pseudomonadati</taxon>
        <taxon>Pseudomonadota</taxon>
        <taxon>Gammaproteobacteria</taxon>
        <taxon>Cellvibrionales</taxon>
        <taxon>Spongiibacteraceae</taxon>
        <taxon>Oceanicoccus</taxon>
    </lineage>
</organism>
<evidence type="ECO:0000256" key="11">
    <source>
        <dbReference type="ARBA" id="ARBA00023317"/>
    </source>
</evidence>
<keyword evidence="10 12" id="KW-1208">Phospholipid metabolism</keyword>
<evidence type="ECO:0000256" key="8">
    <source>
        <dbReference type="ARBA" id="ARBA00023209"/>
    </source>
</evidence>
<feature type="active site" description="Charge relay system; for autoendoproteolytic cleavage activity" evidence="12">
    <location>
        <position position="250"/>
    </location>
</feature>
<evidence type="ECO:0000313" key="13">
    <source>
        <dbReference type="EMBL" id="ARN74351.1"/>
    </source>
</evidence>
<dbReference type="GO" id="GO:0005886">
    <property type="term" value="C:plasma membrane"/>
    <property type="evidence" value="ECO:0007669"/>
    <property type="project" value="UniProtKB-SubCell"/>
</dbReference>
<dbReference type="GO" id="GO:0006646">
    <property type="term" value="P:phosphatidylethanolamine biosynthetic process"/>
    <property type="evidence" value="ECO:0007669"/>
    <property type="project" value="UniProtKB-UniRule"/>
</dbReference>
<dbReference type="InterPro" id="IPR033177">
    <property type="entry name" value="PSD-B"/>
</dbReference>
<sequence>MNVLFIIFQYLVPQHILSRAAGMVAECEWPWVKNNFIQWFIGRYNVNMDEAADPEPLNYKNFNAFFTRELVEDARPITTEEKGIACPADGAISQLGDIENGRIFQAKGQSYTLEELIGGDADIAAPFQGGKFATVYLSPRDYHRVHMPLTGKLKSMTYVPGDLFSVNTTTAENVPRLFSRNERAVCIFETDAGPMAVILVGAMIVAGIETVWAGQVAPIKREIRTQNYLAKQEAITLEKGEEMGRFKLGSTAIVLFGPDAAQWRDDLEAGTPTVMGELFGTVD</sequence>
<comment type="catalytic activity">
    <reaction evidence="12">
        <text>a 1,2-diacyl-sn-glycero-3-phospho-L-serine + H(+) = a 1,2-diacyl-sn-glycero-3-phosphoethanolamine + CO2</text>
        <dbReference type="Rhea" id="RHEA:20828"/>
        <dbReference type="ChEBI" id="CHEBI:15378"/>
        <dbReference type="ChEBI" id="CHEBI:16526"/>
        <dbReference type="ChEBI" id="CHEBI:57262"/>
        <dbReference type="ChEBI" id="CHEBI:64612"/>
        <dbReference type="EC" id="4.1.1.65"/>
    </reaction>
</comment>
<dbReference type="KEGG" id="osg:BST96_09580"/>
<comment type="pathway">
    <text evidence="12">Phospholipid metabolism; phosphatidylethanolamine biosynthesis; phosphatidylethanolamine from CDP-diacylglycerol: step 2/2.</text>
</comment>
<feature type="modified residue" description="Pyruvic acid (Ser); by autocatalysis" evidence="12">
    <location>
        <position position="250"/>
    </location>
</feature>
<comment type="similarity">
    <text evidence="12">Belongs to the phosphatidylserine decarboxylase family. PSD-B subfamily. Prokaryotic type I sub-subfamily.</text>
</comment>
<feature type="active site" description="Charge relay system; for autoendoproteolytic cleavage activity" evidence="12">
    <location>
        <position position="89"/>
    </location>
</feature>
<name>A0A1X9NB23_9GAMM</name>
<keyword evidence="4 12" id="KW-0210">Decarboxylase</keyword>
<dbReference type="GO" id="GO:0004609">
    <property type="term" value="F:phosphatidylserine decarboxylase activity"/>
    <property type="evidence" value="ECO:0007669"/>
    <property type="project" value="UniProtKB-UniRule"/>
</dbReference>
<feature type="chain" id="PRO_5023499703" description="Phosphatidylserine decarboxylase beta chain" evidence="12">
    <location>
        <begin position="1"/>
        <end position="249"/>
    </location>
</feature>
<dbReference type="PANTHER" id="PTHR10067:SF6">
    <property type="entry name" value="PHOSPHATIDYLSERINE DECARBOXYLASE PROENZYME, MITOCHONDRIAL"/>
    <property type="match status" value="1"/>
</dbReference>
<keyword evidence="7 12" id="KW-0865">Zymogen</keyword>
<dbReference type="NCBIfam" id="TIGR00163">
    <property type="entry name" value="PS_decarb"/>
    <property type="match status" value="1"/>
</dbReference>
<feature type="chain" id="PRO_5023499704" description="Phosphatidylserine decarboxylase alpha chain" evidence="12">
    <location>
        <begin position="250"/>
        <end position="283"/>
    </location>
</feature>
<dbReference type="UniPathway" id="UPA00558">
    <property type="reaction ID" value="UER00616"/>
</dbReference>
<dbReference type="InterPro" id="IPR003817">
    <property type="entry name" value="PS_Dcarbxylase"/>
</dbReference>
<dbReference type="AlphaFoldDB" id="A0A1X9NB23"/>
<feature type="active site" description="Schiff-base intermediate with substrate; via pyruvic acid; for decarboxylase activity" evidence="12">
    <location>
        <position position="250"/>
    </location>
</feature>
<feature type="site" description="Cleavage (non-hydrolytic); by autocatalysis" evidence="12">
    <location>
        <begin position="249"/>
        <end position="250"/>
    </location>
</feature>
<dbReference type="PANTHER" id="PTHR10067">
    <property type="entry name" value="PHOSPHATIDYLSERINE DECARBOXYLASE"/>
    <property type="match status" value="1"/>
</dbReference>
<keyword evidence="11 12" id="KW-0670">Pyruvate</keyword>
<keyword evidence="5 12" id="KW-0443">Lipid metabolism</keyword>
<reference evidence="13 14" key="1">
    <citation type="submission" date="2016-11" db="EMBL/GenBank/DDBJ databases">
        <title>Trade-off between light-utilization and light-protection in marine flavobacteria.</title>
        <authorList>
            <person name="Kumagai Y."/>
        </authorList>
    </citation>
    <scope>NUCLEOTIDE SEQUENCE [LARGE SCALE GENOMIC DNA]</scope>
    <source>
        <strain evidence="13 14">NBRC 107125</strain>
    </source>
</reference>
<dbReference type="RefSeq" id="WP_085758493.1">
    <property type="nucleotide sequence ID" value="NZ_CP019343.1"/>
</dbReference>
<dbReference type="EC" id="4.1.1.65" evidence="12"/>
<accession>A0A1X9NB23</accession>
<evidence type="ECO:0000256" key="2">
    <source>
        <dbReference type="ARBA" id="ARBA00022475"/>
    </source>
</evidence>
<dbReference type="Proteomes" id="UP000193450">
    <property type="component" value="Chromosome"/>
</dbReference>
<evidence type="ECO:0000256" key="4">
    <source>
        <dbReference type="ARBA" id="ARBA00022793"/>
    </source>
</evidence>
<dbReference type="EMBL" id="CP019343">
    <property type="protein sequence ID" value="ARN74351.1"/>
    <property type="molecule type" value="Genomic_DNA"/>
</dbReference>
<evidence type="ECO:0000256" key="10">
    <source>
        <dbReference type="ARBA" id="ARBA00023264"/>
    </source>
</evidence>
<dbReference type="STRING" id="716816.BST96_09580"/>
<comment type="pathway">
    <text evidence="1">Lipid metabolism.</text>
</comment>
<dbReference type="InterPro" id="IPR033178">
    <property type="entry name" value="PSD_type1_pro"/>
</dbReference>
<keyword evidence="14" id="KW-1185">Reference proteome</keyword>
<proteinExistence type="inferred from homology"/>
<dbReference type="Pfam" id="PF02666">
    <property type="entry name" value="PS_Dcarbxylase"/>
    <property type="match status" value="1"/>
</dbReference>
<gene>
    <name evidence="12" type="primary">psd</name>
    <name evidence="13" type="ORF">BST96_09580</name>
</gene>
<dbReference type="OrthoDB" id="9802030at2"/>
<keyword evidence="3 12" id="KW-0444">Lipid biosynthesis</keyword>
<keyword evidence="9 12" id="KW-0456">Lyase</keyword>
<comment type="subunit">
    <text evidence="12">Heterodimer of a large membrane-associated beta subunit and a small pyruvoyl-containing alpha subunit.</text>
</comment>
<comment type="PTM">
    <text evidence="12">Is synthesized initially as an inactive proenzyme. Formation of the active enzyme involves a self-maturation process in which the active site pyruvoyl group is generated from an internal serine residue via an autocatalytic post-translational modification. Two non-identical subunits are generated from the proenzyme in this reaction, and the pyruvate is formed at the N-terminus of the alpha chain, which is derived from the carboxyl end of the proenzyme. The autoendoproteolytic cleavage occurs by a canonical serine protease mechanism, in which the side chain hydroxyl group of the serine supplies its oxygen atom to form the C-terminus of the beta chain, while the remainder of the serine residue undergoes an oxidative deamination to produce ammonia and the pyruvoyl prosthetic group on the alpha chain. During this reaction, the Ser that is part of the protease active site of the proenzyme becomes the pyruvoyl prosthetic group, which constitutes an essential element of the active site of the mature decarboxylase.</text>
</comment>
<keyword evidence="2 12" id="KW-1003">Cell membrane</keyword>
<dbReference type="HAMAP" id="MF_00662">
    <property type="entry name" value="PS_decarb_PSD_B_type1"/>
    <property type="match status" value="1"/>
</dbReference>
<evidence type="ECO:0000256" key="7">
    <source>
        <dbReference type="ARBA" id="ARBA00023145"/>
    </source>
</evidence>
<feature type="active site" description="Charge relay system; for autoendoproteolytic cleavage activity" evidence="12">
    <location>
        <position position="146"/>
    </location>
</feature>
<evidence type="ECO:0000256" key="3">
    <source>
        <dbReference type="ARBA" id="ARBA00022516"/>
    </source>
</evidence>
<keyword evidence="8 12" id="KW-0594">Phospholipid biosynthesis</keyword>
<comment type="cofactor">
    <cofactor evidence="12">
        <name>pyruvate</name>
        <dbReference type="ChEBI" id="CHEBI:15361"/>
    </cofactor>
    <text evidence="12">Binds 1 pyruvoyl group covalently per subunit.</text>
</comment>
<evidence type="ECO:0000256" key="5">
    <source>
        <dbReference type="ARBA" id="ARBA00023098"/>
    </source>
</evidence>
<evidence type="ECO:0000313" key="14">
    <source>
        <dbReference type="Proteomes" id="UP000193450"/>
    </source>
</evidence>
<comment type="function">
    <text evidence="12">Catalyzes the formation of phosphatidylethanolamine (PtdEtn) from phosphatidylserine (PtdSer).</text>
</comment>
<evidence type="ECO:0000256" key="9">
    <source>
        <dbReference type="ARBA" id="ARBA00023239"/>
    </source>
</evidence>
<evidence type="ECO:0000256" key="6">
    <source>
        <dbReference type="ARBA" id="ARBA00023136"/>
    </source>
</evidence>
<evidence type="ECO:0000256" key="12">
    <source>
        <dbReference type="HAMAP-Rule" id="MF_00662"/>
    </source>
</evidence>
<comment type="subcellular location">
    <subcellularLocation>
        <location evidence="12">Cell membrane</location>
        <topology evidence="12">Peripheral membrane protein</topology>
    </subcellularLocation>
</comment>
<protein>
    <recommendedName>
        <fullName evidence="12">Phosphatidylserine decarboxylase proenzyme</fullName>
        <ecNumber evidence="12">4.1.1.65</ecNumber>
    </recommendedName>
    <component>
        <recommendedName>
            <fullName evidence="12">Phosphatidylserine decarboxylase alpha chain</fullName>
        </recommendedName>
    </component>
    <component>
        <recommendedName>
            <fullName evidence="12">Phosphatidylserine decarboxylase beta chain</fullName>
        </recommendedName>
    </component>
</protein>
<keyword evidence="6 12" id="KW-0472">Membrane</keyword>